<gene>
    <name evidence="2" type="primary">LOC104236061</name>
</gene>
<dbReference type="Gene3D" id="2.40.70.10">
    <property type="entry name" value="Acid Proteases"/>
    <property type="match status" value="1"/>
</dbReference>
<dbReference type="OrthoDB" id="778454at2759"/>
<accession>A0A1U7XBG0</accession>
<dbReference type="PANTHER" id="PTHR33067:SF9">
    <property type="entry name" value="RNA-DIRECTED DNA POLYMERASE"/>
    <property type="match status" value="1"/>
</dbReference>
<dbReference type="RefSeq" id="XP_009788208.1">
    <property type="nucleotide sequence ID" value="XM_009789906.1"/>
</dbReference>
<evidence type="ECO:0000313" key="2">
    <source>
        <dbReference type="RefSeq" id="XP_009788208.1"/>
    </source>
</evidence>
<dbReference type="CDD" id="cd00303">
    <property type="entry name" value="retropepsin_like"/>
    <property type="match status" value="1"/>
</dbReference>
<dbReference type="PANTHER" id="PTHR33067">
    <property type="entry name" value="RNA-DIRECTED DNA POLYMERASE-RELATED"/>
    <property type="match status" value="1"/>
</dbReference>
<dbReference type="KEGG" id="nsy:104236061"/>
<dbReference type="eggNOG" id="KOG0017">
    <property type="taxonomic scope" value="Eukaryota"/>
</dbReference>
<proteinExistence type="predicted"/>
<dbReference type="Proteomes" id="UP000189701">
    <property type="component" value="Unplaced"/>
</dbReference>
<evidence type="ECO:0000313" key="1">
    <source>
        <dbReference type="Proteomes" id="UP000189701"/>
    </source>
</evidence>
<protein>
    <submittedName>
        <fullName evidence="2">Uncharacterized protein LOC104236061</fullName>
    </submittedName>
</protein>
<reference evidence="2" key="2">
    <citation type="submission" date="2025-08" db="UniProtKB">
        <authorList>
            <consortium name="RefSeq"/>
        </authorList>
    </citation>
    <scope>IDENTIFICATION</scope>
    <source>
        <tissue evidence="2">Leaf</tissue>
    </source>
</reference>
<organism evidence="1 2">
    <name type="scientific">Nicotiana sylvestris</name>
    <name type="common">Wood tobacco</name>
    <name type="synonym">South American tobacco</name>
    <dbReference type="NCBI Taxonomy" id="4096"/>
    <lineage>
        <taxon>Eukaryota</taxon>
        <taxon>Viridiplantae</taxon>
        <taxon>Streptophyta</taxon>
        <taxon>Embryophyta</taxon>
        <taxon>Tracheophyta</taxon>
        <taxon>Spermatophyta</taxon>
        <taxon>Magnoliopsida</taxon>
        <taxon>eudicotyledons</taxon>
        <taxon>Gunneridae</taxon>
        <taxon>Pentapetalae</taxon>
        <taxon>asterids</taxon>
        <taxon>lamiids</taxon>
        <taxon>Solanales</taxon>
        <taxon>Solanaceae</taxon>
        <taxon>Nicotianoideae</taxon>
        <taxon>Nicotianeae</taxon>
        <taxon>Nicotiana</taxon>
    </lineage>
</organism>
<name>A0A1U7XBG0_NICSY</name>
<reference evidence="1" key="1">
    <citation type="journal article" date="2013" name="Genome Biol.">
        <title>Reference genomes and transcriptomes of Nicotiana sylvestris and Nicotiana tomentosiformis.</title>
        <authorList>
            <person name="Sierro N."/>
            <person name="Battey J.N."/>
            <person name="Ouadi S."/>
            <person name="Bovet L."/>
            <person name="Goepfert S."/>
            <person name="Bakaher N."/>
            <person name="Peitsch M.C."/>
            <person name="Ivanov N.V."/>
        </authorList>
    </citation>
    <scope>NUCLEOTIDE SEQUENCE [LARGE SCALE GENOMIC DNA]</scope>
</reference>
<dbReference type="AlphaFoldDB" id="A0A1U7XBG0"/>
<sequence length="252" mass="28259">MPSYSEFMKDLVTKKRSMNFETIKVTHQVNEIVHSMAPKLEDPNAFTIPCTIESDNFVKSLCDLGVSINLMPYSIFKILGIGKPRPTSMRLKMADRTMKRPLGVIEDVLVHVYKFILLENFVILDCEVDYKVSIMLGSPSLAMGKALCDVEAGELTFRVGDEQVVLHVCKSICQSNINEVCSFVDLVTNIIIYNTSATINVGDMLESVLLNFDDEEMDGFMACVSTLQGMGSYNYAPQKLYLDLKNRKNPPT</sequence>
<dbReference type="GeneID" id="104236061"/>
<dbReference type="InterPro" id="IPR021109">
    <property type="entry name" value="Peptidase_aspartic_dom_sf"/>
</dbReference>
<keyword evidence="1" id="KW-1185">Reference proteome</keyword>